<accession>A0A9W4XN90</accession>
<dbReference type="Proteomes" id="UP001152607">
    <property type="component" value="Unassembled WGS sequence"/>
</dbReference>
<proteinExistence type="predicted"/>
<dbReference type="InterPro" id="IPR010730">
    <property type="entry name" value="HET"/>
</dbReference>
<protein>
    <recommendedName>
        <fullName evidence="2">Heterokaryon incompatibility domain-containing protein</fullName>
    </recommendedName>
</protein>
<feature type="domain" description="Heterokaryon incompatibility" evidence="2">
    <location>
        <begin position="270"/>
        <end position="410"/>
    </location>
</feature>
<dbReference type="AlphaFoldDB" id="A0A9W4XN90"/>
<keyword evidence="4" id="KW-1185">Reference proteome</keyword>
<dbReference type="EMBL" id="CAOQHR010000002">
    <property type="protein sequence ID" value="CAI6330849.1"/>
    <property type="molecule type" value="Genomic_DNA"/>
</dbReference>
<evidence type="ECO:0000259" key="2">
    <source>
        <dbReference type="Pfam" id="PF06985"/>
    </source>
</evidence>
<dbReference type="OrthoDB" id="5428863at2759"/>
<comment type="caution">
    <text evidence="3">The sequence shown here is derived from an EMBL/GenBank/DDBJ whole genome shotgun (WGS) entry which is preliminary data.</text>
</comment>
<evidence type="ECO:0000256" key="1">
    <source>
        <dbReference type="SAM" id="MobiDB-lite"/>
    </source>
</evidence>
<dbReference type="Pfam" id="PF06985">
    <property type="entry name" value="HET"/>
    <property type="match status" value="1"/>
</dbReference>
<evidence type="ECO:0000313" key="3">
    <source>
        <dbReference type="EMBL" id="CAI6330849.1"/>
    </source>
</evidence>
<reference evidence="3" key="1">
    <citation type="submission" date="2023-01" db="EMBL/GenBank/DDBJ databases">
        <authorList>
            <person name="Van Ghelder C."/>
            <person name="Rancurel C."/>
        </authorList>
    </citation>
    <scope>NUCLEOTIDE SEQUENCE</scope>
    <source>
        <strain evidence="3">CNCM I-4278</strain>
    </source>
</reference>
<sequence length="737" mass="83658">MTSEFARPHEGNEATQSTKRDFSRIQHDSKDTDAQDEHSAPDMKRSKLDADQAIAVGEPTGDQHICQQCRDLNLPALAQAFEESDYKKRRYPTPWVGVGPGYDGAATPVGIRYMSSQDSTCMICRVLAASRLEPGVDPQDKESSGEFEGDELWAFPFRYMSPLVPPRIESTDRSVYLVLVPHKYLSVDSLGHHISSEGCAALFLEEIHPTIYTPQLIRHSFSPYVVKPWLQYCLKNHRRLCNAEAVPVSGMQVIDCMTRYIEDYEADTPYITLSYVWASSGNACGSMRTIDGKKSLPEKLSAVIADSIEVTKSLGYRYLWIDKFCIDQNAPDLKHEQIKQMDRIYQSSELTIIGAAGQDETYGLPGVGVRERAKQLVAKLDGATVLWTPKDPHEAILSSHWSTRGWTFQEAALSCRRLVFTDDQVYFQCNTMNCFESVSCPLDELHISDKSMTYDFLRAGVFGGISGLESGSVDRYKFSPIETLEWYAANVEEYSTRNLRFDEDSLNAFKGIIRQFSKQQHSLLNSWGLAYPAEQNFRAHYFAWSLTWKHINTKKGLRRRPLFPSWTWAGWQGKVWYPLWAGSGVAFESGLREIILQSPVDESVRLEDISQENMDVVGEYRLLRVTANTIAIAPDSYQPKSQERRPWVISGRRAILYMSANSQNDAELCESFQDTARWQFIYIGRDDVSGYVMVLESLPGSNRWQRSGLLELVINTSHNDFWLTDPSITGQSTFLIE</sequence>
<organism evidence="3 4">
    <name type="scientific">Periconia digitata</name>
    <dbReference type="NCBI Taxonomy" id="1303443"/>
    <lineage>
        <taxon>Eukaryota</taxon>
        <taxon>Fungi</taxon>
        <taxon>Dikarya</taxon>
        <taxon>Ascomycota</taxon>
        <taxon>Pezizomycotina</taxon>
        <taxon>Dothideomycetes</taxon>
        <taxon>Pleosporomycetidae</taxon>
        <taxon>Pleosporales</taxon>
        <taxon>Massarineae</taxon>
        <taxon>Periconiaceae</taxon>
        <taxon>Periconia</taxon>
    </lineage>
</organism>
<dbReference type="PANTHER" id="PTHR33112:SF1">
    <property type="entry name" value="HETEROKARYON INCOMPATIBILITY DOMAIN-CONTAINING PROTEIN"/>
    <property type="match status" value="1"/>
</dbReference>
<dbReference type="PANTHER" id="PTHR33112">
    <property type="entry name" value="DOMAIN PROTEIN, PUTATIVE-RELATED"/>
    <property type="match status" value="1"/>
</dbReference>
<name>A0A9W4XN90_9PLEO</name>
<feature type="region of interest" description="Disordered" evidence="1">
    <location>
        <begin position="1"/>
        <end position="46"/>
    </location>
</feature>
<gene>
    <name evidence="3" type="ORF">PDIGIT_LOCUS4321</name>
</gene>
<evidence type="ECO:0000313" key="4">
    <source>
        <dbReference type="Proteomes" id="UP001152607"/>
    </source>
</evidence>